<protein>
    <submittedName>
        <fullName evidence="1">Uncharacterized protein</fullName>
    </submittedName>
</protein>
<organism evidence="1 2">
    <name type="scientific">Cucumis sativus</name>
    <name type="common">Cucumber</name>
    <dbReference type="NCBI Taxonomy" id="3659"/>
    <lineage>
        <taxon>Eukaryota</taxon>
        <taxon>Viridiplantae</taxon>
        <taxon>Streptophyta</taxon>
        <taxon>Embryophyta</taxon>
        <taxon>Tracheophyta</taxon>
        <taxon>Spermatophyta</taxon>
        <taxon>Magnoliopsida</taxon>
        <taxon>eudicotyledons</taxon>
        <taxon>Gunneridae</taxon>
        <taxon>Pentapetalae</taxon>
        <taxon>rosids</taxon>
        <taxon>fabids</taxon>
        <taxon>Cucurbitales</taxon>
        <taxon>Cucurbitaceae</taxon>
        <taxon>Benincaseae</taxon>
        <taxon>Cucumis</taxon>
    </lineage>
</organism>
<proteinExistence type="predicted"/>
<dbReference type="AlphaFoldDB" id="A0A0A0LGW5"/>
<dbReference type="EMBL" id="CM002924">
    <property type="protein sequence ID" value="KGN60244.1"/>
    <property type="molecule type" value="Genomic_DNA"/>
</dbReference>
<name>A0A0A0LGW5_CUCSA</name>
<evidence type="ECO:0000313" key="1">
    <source>
        <dbReference type="EMBL" id="KGN60244.1"/>
    </source>
</evidence>
<reference evidence="1 2" key="3">
    <citation type="journal article" date="2010" name="BMC Genomics">
        <title>Transcriptome sequencing and comparative analysis of cucumber flowers with different sex types.</title>
        <authorList>
            <person name="Guo S."/>
            <person name="Zheng Y."/>
            <person name="Joung J.G."/>
            <person name="Liu S."/>
            <person name="Zhang Z."/>
            <person name="Crasta O.R."/>
            <person name="Sobral B.W."/>
            <person name="Xu Y."/>
            <person name="Huang S."/>
            <person name="Fei Z."/>
        </authorList>
    </citation>
    <scope>NUCLEOTIDE SEQUENCE [LARGE SCALE GENOMIC DNA]</scope>
    <source>
        <strain evidence="2">cv. 9930</strain>
    </source>
</reference>
<reference evidence="1 2" key="2">
    <citation type="journal article" date="2009" name="PLoS ONE">
        <title>An integrated genetic and cytogenetic map of the cucumber genome.</title>
        <authorList>
            <person name="Ren Y."/>
            <person name="Zhang Z."/>
            <person name="Liu J."/>
            <person name="Staub J.E."/>
            <person name="Han Y."/>
            <person name="Cheng Z."/>
            <person name="Li X."/>
            <person name="Lu J."/>
            <person name="Miao H."/>
            <person name="Kang H."/>
            <person name="Xie B."/>
            <person name="Gu X."/>
            <person name="Wang X."/>
            <person name="Du Y."/>
            <person name="Jin W."/>
            <person name="Huang S."/>
        </authorList>
    </citation>
    <scope>NUCLEOTIDE SEQUENCE [LARGE SCALE GENOMIC DNA]</scope>
    <source>
        <strain evidence="2">cv. 9930</strain>
    </source>
</reference>
<accession>A0A0A0LGW5</accession>
<dbReference type="Gramene" id="KGN60244">
    <property type="protein sequence ID" value="KGN60244"/>
    <property type="gene ID" value="Csa_3G890000"/>
</dbReference>
<reference evidence="1 2" key="4">
    <citation type="journal article" date="2011" name="BMC Genomics">
        <title>RNA-Seq improves annotation of protein-coding genes in the cucumber genome.</title>
        <authorList>
            <person name="Li Z."/>
            <person name="Zhang Z."/>
            <person name="Yan P."/>
            <person name="Huang S."/>
            <person name="Fei Z."/>
            <person name="Lin K."/>
        </authorList>
    </citation>
    <scope>NUCLEOTIDE SEQUENCE [LARGE SCALE GENOMIC DNA]</scope>
    <source>
        <strain evidence="2">cv. 9930</strain>
    </source>
</reference>
<keyword evidence="2" id="KW-1185">Reference proteome</keyword>
<evidence type="ECO:0000313" key="2">
    <source>
        <dbReference type="Proteomes" id="UP000029981"/>
    </source>
</evidence>
<dbReference type="Proteomes" id="UP000029981">
    <property type="component" value="Chromosome 3"/>
</dbReference>
<reference evidence="1 2" key="1">
    <citation type="journal article" date="2009" name="Nat. Genet.">
        <title>The genome of the cucumber, Cucumis sativus L.</title>
        <authorList>
            <person name="Huang S."/>
            <person name="Li R."/>
            <person name="Zhang Z."/>
            <person name="Li L."/>
            <person name="Gu X."/>
            <person name="Fan W."/>
            <person name="Lucas W.J."/>
            <person name="Wang X."/>
            <person name="Xie B."/>
            <person name="Ni P."/>
            <person name="Ren Y."/>
            <person name="Zhu H."/>
            <person name="Li J."/>
            <person name="Lin K."/>
            <person name="Jin W."/>
            <person name="Fei Z."/>
            <person name="Li G."/>
            <person name="Staub J."/>
            <person name="Kilian A."/>
            <person name="van der Vossen E.A."/>
            <person name="Wu Y."/>
            <person name="Guo J."/>
            <person name="He J."/>
            <person name="Jia Z."/>
            <person name="Ren Y."/>
            <person name="Tian G."/>
            <person name="Lu Y."/>
            <person name="Ruan J."/>
            <person name="Qian W."/>
            <person name="Wang M."/>
            <person name="Huang Q."/>
            <person name="Li B."/>
            <person name="Xuan Z."/>
            <person name="Cao J."/>
            <person name="Asan"/>
            <person name="Wu Z."/>
            <person name="Zhang J."/>
            <person name="Cai Q."/>
            <person name="Bai Y."/>
            <person name="Zhao B."/>
            <person name="Han Y."/>
            <person name="Li Y."/>
            <person name="Li X."/>
            <person name="Wang S."/>
            <person name="Shi Q."/>
            <person name="Liu S."/>
            <person name="Cho W.K."/>
            <person name="Kim J.Y."/>
            <person name="Xu Y."/>
            <person name="Heller-Uszynska K."/>
            <person name="Miao H."/>
            <person name="Cheng Z."/>
            <person name="Zhang S."/>
            <person name="Wu J."/>
            <person name="Yang Y."/>
            <person name="Kang H."/>
            <person name="Li M."/>
            <person name="Liang H."/>
            <person name="Ren X."/>
            <person name="Shi Z."/>
            <person name="Wen M."/>
            <person name="Jian M."/>
            <person name="Yang H."/>
            <person name="Zhang G."/>
            <person name="Yang Z."/>
            <person name="Chen R."/>
            <person name="Liu S."/>
            <person name="Li J."/>
            <person name="Ma L."/>
            <person name="Liu H."/>
            <person name="Zhou Y."/>
            <person name="Zhao J."/>
            <person name="Fang X."/>
            <person name="Li G."/>
            <person name="Fang L."/>
            <person name="Li Y."/>
            <person name="Liu D."/>
            <person name="Zheng H."/>
            <person name="Zhang Y."/>
            <person name="Qin N."/>
            <person name="Li Z."/>
            <person name="Yang G."/>
            <person name="Yang S."/>
            <person name="Bolund L."/>
            <person name="Kristiansen K."/>
            <person name="Zheng H."/>
            <person name="Li S."/>
            <person name="Zhang X."/>
            <person name="Yang H."/>
            <person name="Wang J."/>
            <person name="Sun R."/>
            <person name="Zhang B."/>
            <person name="Jiang S."/>
            <person name="Wang J."/>
            <person name="Du Y."/>
            <person name="Li S."/>
        </authorList>
    </citation>
    <scope>NUCLEOTIDE SEQUENCE [LARGE SCALE GENOMIC DNA]</scope>
    <source>
        <strain evidence="2">cv. 9930</strain>
    </source>
</reference>
<sequence>MLMTSESPRSQEIWMASNADFWKFNLDASWNDVEEITFILAGCARVEVKWPKEVLEALARIRGLSVHSDYFGHEYVLIWLWNLIVAHHPSRIAVWGLEEFFFSRHNDMVRILCNI</sequence>
<gene>
    <name evidence="1" type="ORF">Csa_3G890000</name>
</gene>